<dbReference type="EMBL" id="JAGRRH010000021">
    <property type="protein sequence ID" value="KAG7346233.1"/>
    <property type="molecule type" value="Genomic_DNA"/>
</dbReference>
<keyword evidence="4 9" id="KW-1133">Transmembrane helix</keyword>
<keyword evidence="2 9" id="KW-0812">Transmembrane</keyword>
<feature type="compositionally biased region" description="Acidic residues" evidence="8">
    <location>
        <begin position="801"/>
        <end position="813"/>
    </location>
</feature>
<name>A0A9K3KNN3_9STRA</name>
<evidence type="ECO:0000256" key="1">
    <source>
        <dbReference type="ARBA" id="ARBA00004434"/>
    </source>
</evidence>
<dbReference type="Proteomes" id="UP000693970">
    <property type="component" value="Unassembled WGS sequence"/>
</dbReference>
<feature type="compositionally biased region" description="Basic and acidic residues" evidence="8">
    <location>
        <begin position="733"/>
        <end position="750"/>
    </location>
</feature>
<feature type="domain" description="Letm1 RBD" evidence="11">
    <location>
        <begin position="354"/>
        <end position="579"/>
    </location>
</feature>
<evidence type="ECO:0000256" key="5">
    <source>
        <dbReference type="ARBA" id="ARBA00023128"/>
    </source>
</evidence>
<reference evidence="12" key="2">
    <citation type="submission" date="2021-04" db="EMBL/GenBank/DDBJ databases">
        <authorList>
            <person name="Podell S."/>
        </authorList>
    </citation>
    <scope>NUCLEOTIDE SEQUENCE</scope>
    <source>
        <strain evidence="12">Hildebrandi</strain>
    </source>
</reference>
<dbReference type="InterPro" id="IPR002048">
    <property type="entry name" value="EF_hand_dom"/>
</dbReference>
<gene>
    <name evidence="12" type="ORF">IV203_005301</name>
</gene>
<feature type="region of interest" description="Disordered" evidence="8">
    <location>
        <begin position="770"/>
        <end position="816"/>
    </location>
</feature>
<evidence type="ECO:0000256" key="3">
    <source>
        <dbReference type="ARBA" id="ARBA00022792"/>
    </source>
</evidence>
<feature type="region of interest" description="Disordered" evidence="8">
    <location>
        <begin position="158"/>
        <end position="178"/>
    </location>
</feature>
<evidence type="ECO:0000256" key="8">
    <source>
        <dbReference type="SAM" id="MobiDB-lite"/>
    </source>
</evidence>
<evidence type="ECO:0000259" key="10">
    <source>
        <dbReference type="PROSITE" id="PS50222"/>
    </source>
</evidence>
<dbReference type="PANTHER" id="PTHR14009:SF1">
    <property type="entry name" value="MITOCHONDRIAL PROTON_CALCIUM EXCHANGER PROTEIN"/>
    <property type="match status" value="1"/>
</dbReference>
<reference evidence="12" key="1">
    <citation type="journal article" date="2021" name="Sci. Rep.">
        <title>Diploid genomic architecture of Nitzschia inconspicua, an elite biomass production diatom.</title>
        <authorList>
            <person name="Oliver A."/>
            <person name="Podell S."/>
            <person name="Pinowska A."/>
            <person name="Traller J.C."/>
            <person name="Smith S.R."/>
            <person name="McClure R."/>
            <person name="Beliaev A."/>
            <person name="Bohutskyi P."/>
            <person name="Hill E.A."/>
            <person name="Rabines A."/>
            <person name="Zheng H."/>
            <person name="Allen L.Z."/>
            <person name="Kuo A."/>
            <person name="Grigoriev I.V."/>
            <person name="Allen A.E."/>
            <person name="Hazlebeck D."/>
            <person name="Allen E.E."/>
        </authorList>
    </citation>
    <scope>NUCLEOTIDE SEQUENCE</scope>
    <source>
        <strain evidence="12">Hildebrandi</strain>
    </source>
</reference>
<dbReference type="PANTHER" id="PTHR14009">
    <property type="entry name" value="LEUCINE ZIPPER-EF-HAND CONTAINING TRANSMEMBRANE PROTEIN"/>
    <property type="match status" value="1"/>
</dbReference>
<keyword evidence="6 9" id="KW-0472">Membrane</keyword>
<feature type="transmembrane region" description="Helical" evidence="9">
    <location>
        <begin position="308"/>
        <end position="331"/>
    </location>
</feature>
<feature type="domain" description="EF-hand" evidence="10">
    <location>
        <begin position="838"/>
        <end position="873"/>
    </location>
</feature>
<feature type="compositionally biased region" description="Low complexity" evidence="8">
    <location>
        <begin position="168"/>
        <end position="177"/>
    </location>
</feature>
<feature type="region of interest" description="Disordered" evidence="8">
    <location>
        <begin position="612"/>
        <end position="642"/>
    </location>
</feature>
<dbReference type="PROSITE" id="PS51758">
    <property type="entry name" value="LETM1_RBD"/>
    <property type="match status" value="1"/>
</dbReference>
<evidence type="ECO:0000256" key="2">
    <source>
        <dbReference type="ARBA" id="ARBA00022692"/>
    </source>
</evidence>
<feature type="region of interest" description="Disordered" evidence="8">
    <location>
        <begin position="732"/>
        <end position="756"/>
    </location>
</feature>
<accession>A0A9K3KNN3</accession>
<dbReference type="Pfam" id="PF07766">
    <property type="entry name" value="LETM1_RBD"/>
    <property type="match status" value="1"/>
</dbReference>
<evidence type="ECO:0000256" key="7">
    <source>
        <dbReference type="PROSITE-ProRule" id="PRU01094"/>
    </source>
</evidence>
<comment type="subcellular location">
    <subcellularLocation>
        <location evidence="1">Mitochondrion inner membrane</location>
        <topology evidence="1">Single-pass membrane protein</topology>
    </subcellularLocation>
</comment>
<evidence type="ECO:0000313" key="13">
    <source>
        <dbReference type="Proteomes" id="UP000693970"/>
    </source>
</evidence>
<evidence type="ECO:0000259" key="11">
    <source>
        <dbReference type="PROSITE" id="PS51758"/>
    </source>
</evidence>
<comment type="caution">
    <text evidence="12">The sequence shown here is derived from an EMBL/GenBank/DDBJ whole genome shotgun (WGS) entry which is preliminary data.</text>
</comment>
<feature type="compositionally biased region" description="Basic and acidic residues" evidence="8">
    <location>
        <begin position="914"/>
        <end position="931"/>
    </location>
</feature>
<dbReference type="InterPro" id="IPR033122">
    <property type="entry name" value="LETM1-like_RBD"/>
</dbReference>
<dbReference type="OrthoDB" id="275278at2759"/>
<organism evidence="12 13">
    <name type="scientific">Nitzschia inconspicua</name>
    <dbReference type="NCBI Taxonomy" id="303405"/>
    <lineage>
        <taxon>Eukaryota</taxon>
        <taxon>Sar</taxon>
        <taxon>Stramenopiles</taxon>
        <taxon>Ochrophyta</taxon>
        <taxon>Bacillariophyta</taxon>
        <taxon>Bacillariophyceae</taxon>
        <taxon>Bacillariophycidae</taxon>
        <taxon>Bacillariales</taxon>
        <taxon>Bacillariaceae</taxon>
        <taxon>Nitzschia</taxon>
    </lineage>
</organism>
<proteinExistence type="predicted"/>
<keyword evidence="3" id="KW-0999">Mitochondrion inner membrane</keyword>
<dbReference type="AlphaFoldDB" id="A0A9K3KNN3"/>
<dbReference type="InterPro" id="IPR018247">
    <property type="entry name" value="EF_Hand_1_Ca_BS"/>
</dbReference>
<dbReference type="GO" id="GO:0043022">
    <property type="term" value="F:ribosome binding"/>
    <property type="evidence" value="ECO:0007669"/>
    <property type="project" value="InterPro"/>
</dbReference>
<evidence type="ECO:0000256" key="9">
    <source>
        <dbReference type="SAM" id="Phobius"/>
    </source>
</evidence>
<evidence type="ECO:0000313" key="12">
    <source>
        <dbReference type="EMBL" id="KAG7346233.1"/>
    </source>
</evidence>
<keyword evidence="5 7" id="KW-0496">Mitochondrion</keyword>
<keyword evidence="13" id="KW-1185">Reference proteome</keyword>
<dbReference type="GO" id="GO:0030003">
    <property type="term" value="P:intracellular monoatomic cation homeostasis"/>
    <property type="evidence" value="ECO:0007669"/>
    <property type="project" value="TreeGrafter"/>
</dbReference>
<feature type="compositionally biased region" description="Basic and acidic residues" evidence="8">
    <location>
        <begin position="612"/>
        <end position="627"/>
    </location>
</feature>
<dbReference type="GO" id="GO:0005509">
    <property type="term" value="F:calcium ion binding"/>
    <property type="evidence" value="ECO:0007669"/>
    <property type="project" value="InterPro"/>
</dbReference>
<protein>
    <submittedName>
        <fullName evidence="12">LETM1-like protein</fullName>
    </submittedName>
</protein>
<dbReference type="InterPro" id="IPR044202">
    <property type="entry name" value="LETM1/MDM38-like"/>
</dbReference>
<feature type="region of interest" description="Disordered" evidence="8">
    <location>
        <begin position="914"/>
        <end position="958"/>
    </location>
</feature>
<dbReference type="PROSITE" id="PS50222">
    <property type="entry name" value="EF_HAND_2"/>
    <property type="match status" value="1"/>
</dbReference>
<sequence length="958" mass="108420">MFRSVVKRGFQGRRRLLDEGTSRATVSDVLASRWLCARRNGIGTTTLARASLSHLSSSSGVSGRSRNDTKVTADASFDLLMNQVSPVIKNLQTDLSVPSLRSILSPTFSINRNALVTRAQYSTLSSPFSTMATSSYWRYQQRLDDSFFLKDSRVLMSSATPSDDEPSKPTNKKSSSPVGLAYATHAKIPTPKSSPHAPSIRQSIEAIDPKAILKTILTMTWNISKTVLKFFLHLPYNTYYYATHAQERREKMTEIKEIAKKEFDHYKVGTKLLIADVQTARSLVGKTLGGSTLTRRERKQLLRTVSDLFRLVPFSMFLIIPFMEFALPFALRIFPNMLPSTFQDSLKAEETMKRELQSRIAMAQFFQETMEELAKEQKRIAANRRKHGEEEAVEDSIAKKQEASATDMLEFLDRARNGEMIPADVIIQYANYFQDDLTLDNMPRMQLINMCKYMSIAPYGADSFLRFQLRHRIRLLKEDDQRILWEGIDSLTKMELREACQERGMRSTGLSKEAYKKNLQQWLDLSVNKNVPISLLIMSRTFFLQEEITSPESAASSDESSRVAGLADAISGMDKEVLNEVILQVATADERKSDLDVRKIQLEVLTQQNEKIKEEQAERERKKKESESSATSSEDEDKEPLKAAMNVMGPVDVGSMSEKDIMEKFDKKVDQLKEELVEKAAELETGERELSTEEMEAISQLLSADPVFKEREDLARIKGAMKKKIQEAQAQKEAVKEEKVDSTDKVKEVLESSADDEIKATNTINEMETKAAEEAKKSTSFSTSINNIDANKSGETASTVPEEEEEEEEEEAHEDPVVARLKRRIESMVDKIENQLSDAHIKIGEKLHYLDKDMDGILSRQEMAEVLSQVFKNISFEEALEIADGIDENKDGVFTVQELIQWIETNKLVKFESEGRDADMDKIMESHSSEKDSDEIAQAESSKNSLDEASKKTQSSKK</sequence>
<evidence type="ECO:0000256" key="4">
    <source>
        <dbReference type="ARBA" id="ARBA00022989"/>
    </source>
</evidence>
<dbReference type="CDD" id="cd00051">
    <property type="entry name" value="EFh"/>
    <property type="match status" value="1"/>
</dbReference>
<dbReference type="PROSITE" id="PS00018">
    <property type="entry name" value="EF_HAND_1"/>
    <property type="match status" value="1"/>
</dbReference>
<evidence type="ECO:0000256" key="6">
    <source>
        <dbReference type="ARBA" id="ARBA00023136"/>
    </source>
</evidence>
<dbReference type="GO" id="GO:0005743">
    <property type="term" value="C:mitochondrial inner membrane"/>
    <property type="evidence" value="ECO:0007669"/>
    <property type="project" value="UniProtKB-SubCell"/>
</dbReference>
<feature type="compositionally biased region" description="Polar residues" evidence="8">
    <location>
        <begin position="781"/>
        <end position="799"/>
    </location>
</feature>